<dbReference type="AlphaFoldDB" id="D0LQK6"/>
<evidence type="ECO:0000313" key="1">
    <source>
        <dbReference type="EMBL" id="ACY13566.1"/>
    </source>
</evidence>
<proteinExistence type="predicted"/>
<evidence type="ECO:0000313" key="2">
    <source>
        <dbReference type="Proteomes" id="UP000001880"/>
    </source>
</evidence>
<dbReference type="STRING" id="502025.Hoch_0963"/>
<dbReference type="KEGG" id="hoh:Hoch_0963"/>
<reference evidence="1 2" key="1">
    <citation type="journal article" date="2010" name="Stand. Genomic Sci.">
        <title>Complete genome sequence of Haliangium ochraceum type strain (SMP-2).</title>
        <authorList>
            <consortium name="US DOE Joint Genome Institute (JGI-PGF)"/>
            <person name="Ivanova N."/>
            <person name="Daum C."/>
            <person name="Lang E."/>
            <person name="Abt B."/>
            <person name="Kopitz M."/>
            <person name="Saunders E."/>
            <person name="Lapidus A."/>
            <person name="Lucas S."/>
            <person name="Glavina Del Rio T."/>
            <person name="Nolan M."/>
            <person name="Tice H."/>
            <person name="Copeland A."/>
            <person name="Cheng J.F."/>
            <person name="Chen F."/>
            <person name="Bruce D."/>
            <person name="Goodwin L."/>
            <person name="Pitluck S."/>
            <person name="Mavromatis K."/>
            <person name="Pati A."/>
            <person name="Mikhailova N."/>
            <person name="Chen A."/>
            <person name="Palaniappan K."/>
            <person name="Land M."/>
            <person name="Hauser L."/>
            <person name="Chang Y.J."/>
            <person name="Jeffries C.D."/>
            <person name="Detter J.C."/>
            <person name="Brettin T."/>
            <person name="Rohde M."/>
            <person name="Goker M."/>
            <person name="Bristow J."/>
            <person name="Markowitz V."/>
            <person name="Eisen J.A."/>
            <person name="Hugenholtz P."/>
            <person name="Kyrpides N.C."/>
            <person name="Klenk H.P."/>
        </authorList>
    </citation>
    <scope>NUCLEOTIDE SEQUENCE [LARGE SCALE GENOMIC DNA]</scope>
    <source>
        <strain evidence="2">DSM 14365 / CIP 107738 / JCM 11303 / AJ 13395 / SMP-2</strain>
    </source>
</reference>
<accession>D0LQK6</accession>
<protein>
    <submittedName>
        <fullName evidence="1">Uncharacterized protein</fullName>
    </submittedName>
</protein>
<dbReference type="Proteomes" id="UP000001880">
    <property type="component" value="Chromosome"/>
</dbReference>
<organism evidence="1 2">
    <name type="scientific">Haliangium ochraceum (strain DSM 14365 / JCM 11303 / SMP-2)</name>
    <dbReference type="NCBI Taxonomy" id="502025"/>
    <lineage>
        <taxon>Bacteria</taxon>
        <taxon>Pseudomonadati</taxon>
        <taxon>Myxococcota</taxon>
        <taxon>Polyangia</taxon>
        <taxon>Haliangiales</taxon>
        <taxon>Kofleriaceae</taxon>
        <taxon>Haliangium</taxon>
    </lineage>
</organism>
<name>D0LQK6_HALO1</name>
<dbReference type="EMBL" id="CP001804">
    <property type="protein sequence ID" value="ACY13566.1"/>
    <property type="molecule type" value="Genomic_DNA"/>
</dbReference>
<sequence length="69" mass="7839">MYTGTHQQEWRCSRCSTLLGVERSGKLHIKYKAAQFTVEGSIVAVCRRCAEQNHAESHHQQPTPVETRA</sequence>
<gene>
    <name evidence="1" type="ordered locus">Hoch_0963</name>
</gene>
<dbReference type="HOGENOM" id="CLU_2770163_0_0_7"/>
<keyword evidence="2" id="KW-1185">Reference proteome</keyword>